<dbReference type="Proteomes" id="UP000531251">
    <property type="component" value="Unassembled WGS sequence"/>
</dbReference>
<dbReference type="EMBL" id="JAATJB010000001">
    <property type="protein sequence ID" value="NJB95806.1"/>
    <property type="molecule type" value="Genomic_DNA"/>
</dbReference>
<reference evidence="1 2" key="1">
    <citation type="submission" date="2020-03" db="EMBL/GenBank/DDBJ databases">
        <title>Genomic Encyclopedia of Type Strains, Phase IV (KMG-IV): sequencing the most valuable type-strain genomes for metagenomic binning, comparative biology and taxonomic classification.</title>
        <authorList>
            <person name="Goeker M."/>
        </authorList>
    </citation>
    <scope>NUCLEOTIDE SEQUENCE [LARGE SCALE GENOMIC DNA]</scope>
    <source>
        <strain evidence="1 2">DSM 7225</strain>
    </source>
</reference>
<comment type="caution">
    <text evidence="1">The sequence shown here is derived from an EMBL/GenBank/DDBJ whole genome shotgun (WGS) entry which is preliminary data.</text>
</comment>
<accession>A0A7X6BBF5</accession>
<evidence type="ECO:0000313" key="1">
    <source>
        <dbReference type="EMBL" id="NJB95806.1"/>
    </source>
</evidence>
<dbReference type="PANTHER" id="PTHR35566:SF1">
    <property type="entry name" value="TYPE VI SECRETION SYSTEM BASEPLATE COMPONENT TSSK1"/>
    <property type="match status" value="1"/>
</dbReference>
<proteinExistence type="predicted"/>
<dbReference type="AlphaFoldDB" id="A0A7X6BBF5"/>
<sequence>MSADGRVAWREGLFLRQQHFQQLERHLDAQLAAAARHAGPYRWGVTELVINQDLAALGKFAIEKLSGVLPDGLHFAIPGTLPPPPPIDIPADARDAGIQLTLPAHQPGAVAFRDVDAAGAEGARFLVETRDVADVFSEERASEPIEMARPNLRFGITRDQTYGRVTLELARVRELRNGAIQFDERHIPPALDLRASPRLAGFLADILGRAGQRVEELALRAVEAAEAGAESIANFLLLQALNRWRPQLAHLASLPMVHPERLYEALLGMAGELATLTRPERQPPPFPVYDHLRLRETFEPVVEAIQAALSAVYDRAAVQLPLVQAGPGAYTARITDPALFQTGYFYLVASARMSLEDLRARFPSVAKIGPVQKMRQIVDSALAGIPLRHTPTPPPQIRTLPGHVYFELDRSAPDWPALAAAPALGLHVAGDWPELRLELWCVKKAPR</sequence>
<name>A0A7X6BBF5_9SPHN</name>
<dbReference type="RefSeq" id="WP_241217886.1">
    <property type="nucleotide sequence ID" value="NZ_BAAADY010000035.1"/>
</dbReference>
<dbReference type="Pfam" id="PF05936">
    <property type="entry name" value="T6SS_VasE"/>
    <property type="match status" value="1"/>
</dbReference>
<dbReference type="NCBIfam" id="TIGR03353">
    <property type="entry name" value="VI_chp_4"/>
    <property type="match status" value="1"/>
</dbReference>
<organism evidence="1 2">
    <name type="scientific">Sphingomonas trueperi</name>
    <dbReference type="NCBI Taxonomy" id="53317"/>
    <lineage>
        <taxon>Bacteria</taxon>
        <taxon>Pseudomonadati</taxon>
        <taxon>Pseudomonadota</taxon>
        <taxon>Alphaproteobacteria</taxon>
        <taxon>Sphingomonadales</taxon>
        <taxon>Sphingomonadaceae</taxon>
        <taxon>Sphingomonas</taxon>
    </lineage>
</organism>
<evidence type="ECO:0000313" key="2">
    <source>
        <dbReference type="Proteomes" id="UP000531251"/>
    </source>
</evidence>
<keyword evidence="2" id="KW-1185">Reference proteome</keyword>
<gene>
    <name evidence="1" type="ORF">GGR89_000098</name>
</gene>
<dbReference type="InterPro" id="IPR010263">
    <property type="entry name" value="T6SS_TssK"/>
</dbReference>
<protein>
    <submittedName>
        <fullName evidence="1">Type VI secretion system protein ImpJ</fullName>
    </submittedName>
</protein>
<dbReference type="PANTHER" id="PTHR35566">
    <property type="entry name" value="BLR3599 PROTEIN"/>
    <property type="match status" value="1"/>
</dbReference>